<organism evidence="1">
    <name type="scientific">Rhizophora mucronata</name>
    <name type="common">Asiatic mangrove</name>
    <dbReference type="NCBI Taxonomy" id="61149"/>
    <lineage>
        <taxon>Eukaryota</taxon>
        <taxon>Viridiplantae</taxon>
        <taxon>Streptophyta</taxon>
        <taxon>Embryophyta</taxon>
        <taxon>Tracheophyta</taxon>
        <taxon>Spermatophyta</taxon>
        <taxon>Magnoliopsida</taxon>
        <taxon>eudicotyledons</taxon>
        <taxon>Gunneridae</taxon>
        <taxon>Pentapetalae</taxon>
        <taxon>rosids</taxon>
        <taxon>fabids</taxon>
        <taxon>Malpighiales</taxon>
        <taxon>Rhizophoraceae</taxon>
        <taxon>Rhizophora</taxon>
    </lineage>
</organism>
<accession>A0A2P2PB55</accession>
<dbReference type="EMBL" id="GGEC01071516">
    <property type="protein sequence ID" value="MBX52000.1"/>
    <property type="molecule type" value="Transcribed_RNA"/>
</dbReference>
<sequence length="33" mass="3707">MLAIKIKTHKINIGGCNDELKASYICAQLFKNK</sequence>
<reference evidence="1" key="1">
    <citation type="submission" date="2018-02" db="EMBL/GenBank/DDBJ databases">
        <title>Rhizophora mucronata_Transcriptome.</title>
        <authorList>
            <person name="Meera S.P."/>
            <person name="Sreeshan A."/>
            <person name="Augustine A."/>
        </authorList>
    </citation>
    <scope>NUCLEOTIDE SEQUENCE</scope>
    <source>
        <tissue evidence="1">Leaf</tissue>
    </source>
</reference>
<name>A0A2P2PB55_RHIMU</name>
<evidence type="ECO:0000313" key="1">
    <source>
        <dbReference type="EMBL" id="MBX52000.1"/>
    </source>
</evidence>
<dbReference type="AlphaFoldDB" id="A0A2P2PB55"/>
<proteinExistence type="predicted"/>
<protein>
    <submittedName>
        <fullName evidence="1">Uncharacterized protein</fullName>
    </submittedName>
</protein>